<protein>
    <submittedName>
        <fullName evidence="2">Uncharacterized protein</fullName>
    </submittedName>
</protein>
<keyword evidence="3" id="KW-1185">Reference proteome</keyword>
<evidence type="ECO:0000313" key="2">
    <source>
        <dbReference type="EMBL" id="EEC47940.1"/>
    </source>
</evidence>
<feature type="compositionally biased region" description="Polar residues" evidence="1">
    <location>
        <begin position="387"/>
        <end position="396"/>
    </location>
</feature>
<feature type="compositionally biased region" description="Polar residues" evidence="1">
    <location>
        <begin position="449"/>
        <end position="466"/>
    </location>
</feature>
<feature type="region of interest" description="Disordered" evidence="1">
    <location>
        <begin position="886"/>
        <end position="912"/>
    </location>
</feature>
<dbReference type="RefSeq" id="XP_002180532.1">
    <property type="nucleotide sequence ID" value="XM_002180496.1"/>
</dbReference>
<dbReference type="AlphaFoldDB" id="B7G0S5"/>
<feature type="compositionally biased region" description="Basic and acidic residues" evidence="1">
    <location>
        <begin position="957"/>
        <end position="968"/>
    </location>
</feature>
<dbReference type="Proteomes" id="UP000000759">
    <property type="component" value="Chromosome 9"/>
</dbReference>
<reference evidence="2 3" key="1">
    <citation type="journal article" date="2008" name="Nature">
        <title>The Phaeodactylum genome reveals the evolutionary history of diatom genomes.</title>
        <authorList>
            <person name="Bowler C."/>
            <person name="Allen A.E."/>
            <person name="Badger J.H."/>
            <person name="Grimwood J."/>
            <person name="Jabbari K."/>
            <person name="Kuo A."/>
            <person name="Maheswari U."/>
            <person name="Martens C."/>
            <person name="Maumus F."/>
            <person name="Otillar R.P."/>
            <person name="Rayko E."/>
            <person name="Salamov A."/>
            <person name="Vandepoele K."/>
            <person name="Beszteri B."/>
            <person name="Gruber A."/>
            <person name="Heijde M."/>
            <person name="Katinka M."/>
            <person name="Mock T."/>
            <person name="Valentin K."/>
            <person name="Verret F."/>
            <person name="Berges J.A."/>
            <person name="Brownlee C."/>
            <person name="Cadoret J.P."/>
            <person name="Chiovitti A."/>
            <person name="Choi C.J."/>
            <person name="Coesel S."/>
            <person name="De Martino A."/>
            <person name="Detter J.C."/>
            <person name="Durkin C."/>
            <person name="Falciatore A."/>
            <person name="Fournet J."/>
            <person name="Haruta M."/>
            <person name="Huysman M.J."/>
            <person name="Jenkins B.D."/>
            <person name="Jiroutova K."/>
            <person name="Jorgensen R.E."/>
            <person name="Joubert Y."/>
            <person name="Kaplan A."/>
            <person name="Kroger N."/>
            <person name="Kroth P.G."/>
            <person name="La Roche J."/>
            <person name="Lindquist E."/>
            <person name="Lommer M."/>
            <person name="Martin-Jezequel V."/>
            <person name="Lopez P.J."/>
            <person name="Lucas S."/>
            <person name="Mangogna M."/>
            <person name="McGinnis K."/>
            <person name="Medlin L.K."/>
            <person name="Montsant A."/>
            <person name="Oudot-Le Secq M.P."/>
            <person name="Napoli C."/>
            <person name="Obornik M."/>
            <person name="Parker M.S."/>
            <person name="Petit J.L."/>
            <person name="Porcel B.M."/>
            <person name="Poulsen N."/>
            <person name="Robison M."/>
            <person name="Rychlewski L."/>
            <person name="Rynearson T.A."/>
            <person name="Schmutz J."/>
            <person name="Shapiro H."/>
            <person name="Siaut M."/>
            <person name="Stanley M."/>
            <person name="Sussman M.R."/>
            <person name="Taylor A.R."/>
            <person name="Vardi A."/>
            <person name="von Dassow P."/>
            <person name="Vyverman W."/>
            <person name="Willis A."/>
            <person name="Wyrwicz L.S."/>
            <person name="Rokhsar D.S."/>
            <person name="Weissenbach J."/>
            <person name="Armbrust E.V."/>
            <person name="Green B.R."/>
            <person name="Van de Peer Y."/>
            <person name="Grigoriev I.V."/>
        </authorList>
    </citation>
    <scope>NUCLEOTIDE SEQUENCE [LARGE SCALE GENOMIC DNA]</scope>
    <source>
        <strain evidence="2 3">CCAP 1055/1</strain>
    </source>
</reference>
<feature type="region of interest" description="Disordered" evidence="1">
    <location>
        <begin position="619"/>
        <end position="710"/>
    </location>
</feature>
<feature type="region of interest" description="Disordered" evidence="1">
    <location>
        <begin position="68"/>
        <end position="141"/>
    </location>
</feature>
<reference evidence="3" key="2">
    <citation type="submission" date="2008-08" db="EMBL/GenBank/DDBJ databases">
        <authorList>
            <consortium name="Diatom Consortium"/>
            <person name="Grigoriev I."/>
            <person name="Grimwood J."/>
            <person name="Kuo A."/>
            <person name="Otillar R.P."/>
            <person name="Salamov A."/>
            <person name="Detter J.C."/>
            <person name="Lindquist E."/>
            <person name="Shapiro H."/>
            <person name="Lucas S."/>
            <person name="Glavina del Rio T."/>
            <person name="Pitluck S."/>
            <person name="Rokhsar D."/>
            <person name="Bowler C."/>
        </authorList>
    </citation>
    <scope>GENOME REANNOTATION</scope>
    <source>
        <strain evidence="3">CCAP 1055/1</strain>
    </source>
</reference>
<dbReference type="PaxDb" id="2850-Phatr46307"/>
<feature type="compositionally biased region" description="Low complexity" evidence="1">
    <location>
        <begin position="1"/>
        <end position="15"/>
    </location>
</feature>
<gene>
    <name evidence="2" type="ORF">PHATRDRAFT_46307</name>
</gene>
<organism evidence="2 3">
    <name type="scientific">Phaeodactylum tricornutum (strain CCAP 1055/1)</name>
    <dbReference type="NCBI Taxonomy" id="556484"/>
    <lineage>
        <taxon>Eukaryota</taxon>
        <taxon>Sar</taxon>
        <taxon>Stramenopiles</taxon>
        <taxon>Ochrophyta</taxon>
        <taxon>Bacillariophyta</taxon>
        <taxon>Bacillariophyceae</taxon>
        <taxon>Bacillariophycidae</taxon>
        <taxon>Naviculales</taxon>
        <taxon>Phaeodactylaceae</taxon>
        <taxon>Phaeodactylum</taxon>
    </lineage>
</organism>
<evidence type="ECO:0000256" key="1">
    <source>
        <dbReference type="SAM" id="MobiDB-lite"/>
    </source>
</evidence>
<feature type="region of interest" description="Disordered" evidence="1">
    <location>
        <begin position="924"/>
        <end position="968"/>
    </location>
</feature>
<dbReference type="GeneID" id="7201381"/>
<feature type="compositionally biased region" description="Polar residues" evidence="1">
    <location>
        <begin position="312"/>
        <end position="325"/>
    </location>
</feature>
<feature type="region of interest" description="Disordered" evidence="1">
    <location>
        <begin position="427"/>
        <end position="477"/>
    </location>
</feature>
<feature type="compositionally biased region" description="Basic residues" evidence="1">
    <location>
        <begin position="75"/>
        <end position="84"/>
    </location>
</feature>
<feature type="compositionally biased region" description="Polar residues" evidence="1">
    <location>
        <begin position="110"/>
        <end position="121"/>
    </location>
</feature>
<feature type="compositionally biased region" description="Polar residues" evidence="1">
    <location>
        <begin position="577"/>
        <end position="589"/>
    </location>
</feature>
<feature type="region of interest" description="Disordered" evidence="1">
    <location>
        <begin position="570"/>
        <end position="596"/>
    </location>
</feature>
<dbReference type="KEGG" id="pti:PHATRDRAFT_46307"/>
<sequence>MNRSKSSSINTSRSNGGAGGLFQWLTRKGARRHTRGGSQEPEAASEGPAPLSTANRLDWNSSIASIDTSDLHNTRAPRRGRRHHGGSDSGDCLGEFLRDIPAPPPAKVSPVTTGSSSQKSLAATPKPRHLERHQSAGPVRHSALDPFEHACLREHERVPPSLQHSFCSPPEASKRIRRERSTPDATRRPHSQGQTRGELSSCAAASTARAPSISYIETSSNRVLQSLGPSTTAMPERTTIATSRQQQWGDSSEALRVDDLLQIIDSEPHHDIDVNVQSQPTTKAGRNGVRPAPASDLVEPDALRESGRKVARQSNLATASRGSTATSQIPVLVLHTANLYSDTEQALNATRNGPPPSFQSLLVPETAPSSIGAISHKAPTRSIVVNLSSPKMNGSGATKDEVTLPTESDCNDDDLAAARAVLEEAMNWDRNTDRRPSSSSRAAVSERSITSNASHTSLRQKPLYQTTKHHYYNTPTLGETMSTYRDAYTQGHNSSNRNHGLSVTRHSFAASEATTLAFSEASACFSAGPAHSSATSLENSSFSRFSIQEEDLHDSNGSLTIEELCRQRARSKLAEGSPSSRLPSEQSDPYVTDESTAERLAEIEQEKEMLELAIQRSLNDSQKLQDSHSDSGPSSTLPTSRSRSHLSSLSIGSSTSHNTRALRTPCITSGEHPSHLYGSSPREREKSVSNHQRNLRLGSSAPRPSYSGDAVGHASLTSHLLGYCQNFEDADKSSINDEATAEMLAEEELLELAMERSLQDLQVSSVTEEPKGHHRNSHSISSIYMNPNHDTIEDITSTHDDDDWSSRKPSARAVFTQSIPALTTPSRQRPSSSMYGGDGNLDVLMDESESEGWEDLAERLCVPGRRSSASNLPNSVRNNALRLSTHLTSRNNKRVNHPHVPSLSHKARHSQATNMLPWSAEAAWSRTRPSNSDHDRPKIRHRSVAVSASDDDSSSPLDKDKGSFERSV</sequence>
<evidence type="ECO:0000313" key="3">
    <source>
        <dbReference type="Proteomes" id="UP000000759"/>
    </source>
</evidence>
<feature type="compositionally biased region" description="Low complexity" evidence="1">
    <location>
        <begin position="437"/>
        <end position="448"/>
    </location>
</feature>
<name>B7G0S5_PHATC</name>
<feature type="region of interest" description="Disordered" evidence="1">
    <location>
        <begin position="277"/>
        <end position="325"/>
    </location>
</feature>
<feature type="region of interest" description="Disordered" evidence="1">
    <location>
        <begin position="387"/>
        <end position="410"/>
    </location>
</feature>
<proteinExistence type="predicted"/>
<feature type="compositionally biased region" description="Low complexity" evidence="1">
    <location>
        <begin position="631"/>
        <end position="657"/>
    </location>
</feature>
<feature type="region of interest" description="Disordered" evidence="1">
    <location>
        <begin position="158"/>
        <end position="205"/>
    </location>
</feature>
<accession>B7G0S5</accession>
<feature type="region of interest" description="Disordered" evidence="1">
    <location>
        <begin position="1"/>
        <end position="56"/>
    </location>
</feature>
<dbReference type="HOGENOM" id="CLU_306183_0_0_1"/>
<dbReference type="EMBL" id="CM000612">
    <property type="protein sequence ID" value="EEC47940.1"/>
    <property type="molecule type" value="Genomic_DNA"/>
</dbReference>
<feature type="region of interest" description="Disordered" evidence="1">
    <location>
        <begin position="766"/>
        <end position="785"/>
    </location>
</feature>
<dbReference type="InParanoid" id="B7G0S5"/>